<dbReference type="HOGENOM" id="CLU_3170194_0_0_3"/>
<name>A0A0F6U375_MICAE</name>
<gene>
    <name evidence="1" type="ORF">MYAER_1415</name>
</gene>
<dbReference type="Proteomes" id="UP000034103">
    <property type="component" value="Chromosome"/>
</dbReference>
<accession>A0A0F6U375</accession>
<dbReference type="PATRIC" id="fig|1641812.3.peg.1461"/>
<evidence type="ECO:0000313" key="1">
    <source>
        <dbReference type="EMBL" id="AKE63771.1"/>
    </source>
</evidence>
<dbReference type="EMBL" id="CP011304">
    <property type="protein sequence ID" value="AKE63771.1"/>
    <property type="molecule type" value="Genomic_DNA"/>
</dbReference>
<dbReference type="AlphaFoldDB" id="A0A0F6U375"/>
<sequence>MLGKTFRLFVNQKVPDWERSGGKKNFLPQTLNSSFLLSFHCLLFTDH</sequence>
<protein>
    <submittedName>
        <fullName evidence="1">Uncharacterized protein</fullName>
    </submittedName>
</protein>
<evidence type="ECO:0000313" key="2">
    <source>
        <dbReference type="Proteomes" id="UP000034103"/>
    </source>
</evidence>
<proteinExistence type="predicted"/>
<organism evidence="1 2">
    <name type="scientific">Microcystis aeruginosa NIES-2549</name>
    <dbReference type="NCBI Taxonomy" id="1641812"/>
    <lineage>
        <taxon>Bacteria</taxon>
        <taxon>Bacillati</taxon>
        <taxon>Cyanobacteriota</taxon>
        <taxon>Cyanophyceae</taxon>
        <taxon>Oscillatoriophycideae</taxon>
        <taxon>Chroococcales</taxon>
        <taxon>Microcystaceae</taxon>
        <taxon>Microcystis</taxon>
    </lineage>
</organism>
<reference evidence="1 2" key="1">
    <citation type="journal article" date="2015" name="Genome Announc.">
        <title>Complete Genome Sequence of Microcystis aeruginosa NIES-2549, a Bloom-Forming Cyanobacterium from Lake Kasumigaura, Japan.</title>
        <authorList>
            <person name="Yamaguchi H."/>
            <person name="Suzuki S."/>
            <person name="Tanabe Y."/>
            <person name="Osana Y."/>
            <person name="Shimura Y."/>
            <person name="Ishida K."/>
            <person name="Kawachi M."/>
        </authorList>
    </citation>
    <scope>NUCLEOTIDE SEQUENCE [LARGE SCALE GENOMIC DNA]</scope>
    <source>
        <strain evidence="1 2">NIES-2549</strain>
    </source>
</reference>